<evidence type="ECO:0000256" key="1">
    <source>
        <dbReference type="ARBA" id="ARBA00004604"/>
    </source>
</evidence>
<dbReference type="PANTHER" id="PTHR14428">
    <property type="entry name" value="NUCLEOLAR COMPLEX PROTEIN 3"/>
    <property type="match status" value="1"/>
</dbReference>
<evidence type="ECO:0000256" key="5">
    <source>
        <dbReference type="PIRNR" id="PIRNR028977"/>
    </source>
</evidence>
<dbReference type="VEuPathDB" id="FungiDB:CJI96_0004909"/>
<dbReference type="PIRSF" id="PIRSF028977">
    <property type="entry name" value="Nucleolar_complex_p3"/>
    <property type="match status" value="1"/>
</dbReference>
<reference evidence="11" key="3">
    <citation type="submission" date="2021-06" db="EMBL/GenBank/DDBJ databases">
        <title>Candida auris outbreak in lebanese hospital.</title>
        <authorList>
            <person name="Finianos M."/>
        </authorList>
    </citation>
    <scope>NUCLEOTIDE SEQUENCE</scope>
    <source>
        <strain evidence="11">CA7LBN</strain>
    </source>
</reference>
<comment type="similarity">
    <text evidence="2 5">Belongs to the CBF/MAK21 family.</text>
</comment>
<dbReference type="InterPro" id="IPR011501">
    <property type="entry name" value="Noc3_N"/>
</dbReference>
<keyword evidence="3 6" id="KW-0175">Coiled coil</keyword>
<dbReference type="Proteomes" id="UP000825438">
    <property type="component" value="Chromosome VII"/>
</dbReference>
<dbReference type="EMBL" id="CP076755">
    <property type="protein sequence ID" value="QWW25888.1"/>
    <property type="molecule type" value="Genomic_DNA"/>
</dbReference>
<dbReference type="VEuPathDB" id="FungiDB:B9J08_002348"/>
<dbReference type="GO" id="GO:0042254">
    <property type="term" value="P:ribosome biogenesis"/>
    <property type="evidence" value="ECO:0007669"/>
    <property type="project" value="UniProtKB-KW"/>
</dbReference>
<accession>A0A2H0ZW63</accession>
<evidence type="ECO:0000256" key="3">
    <source>
        <dbReference type="ARBA" id="ARBA00023054"/>
    </source>
</evidence>
<evidence type="ECO:0000256" key="4">
    <source>
        <dbReference type="ARBA" id="ARBA00023242"/>
    </source>
</evidence>
<evidence type="ECO:0000313" key="11">
    <source>
        <dbReference type="EMBL" id="QWW25888.1"/>
    </source>
</evidence>
<dbReference type="Pfam" id="PF03914">
    <property type="entry name" value="CBF"/>
    <property type="match status" value="1"/>
</dbReference>
<dbReference type="GO" id="GO:0003682">
    <property type="term" value="F:chromatin binding"/>
    <property type="evidence" value="ECO:0007669"/>
    <property type="project" value="TreeGrafter"/>
</dbReference>
<feature type="domain" description="CCAAT-binding factor" evidence="8">
    <location>
        <begin position="474"/>
        <end position="661"/>
    </location>
</feature>
<comment type="function">
    <text evidence="5">Required for synthesis of 60S ribosomal subunits and the transport of pre-ribosomes from the nucleoplasm to the cytoplasm.</text>
</comment>
<dbReference type="VEuPathDB" id="FungiDB:CJJ09_005441"/>
<reference evidence="10" key="2">
    <citation type="submission" date="2017-11" db="EMBL/GenBank/DDBJ databases">
        <title>Candida auris genome assembly and annotation.</title>
        <authorList>
            <person name="Munoz J.F."/>
            <person name="Gade L.G."/>
            <person name="Chow N.A."/>
            <person name="Litvintseva A.P."/>
            <person name="Loparev V.N."/>
            <person name="Cuomo C.A."/>
        </authorList>
    </citation>
    <scope>NUCLEOTIDE SEQUENCE</scope>
    <source>
        <strain evidence="10">B8441</strain>
    </source>
</reference>
<proteinExistence type="inferred from homology"/>
<dbReference type="GO" id="GO:0006270">
    <property type="term" value="P:DNA replication initiation"/>
    <property type="evidence" value="ECO:0007669"/>
    <property type="project" value="TreeGrafter"/>
</dbReference>
<evidence type="ECO:0000259" key="8">
    <source>
        <dbReference type="Pfam" id="PF03914"/>
    </source>
</evidence>
<feature type="coiled-coil region" evidence="6">
    <location>
        <begin position="351"/>
        <end position="381"/>
    </location>
</feature>
<evidence type="ECO:0000256" key="7">
    <source>
        <dbReference type="SAM" id="MobiDB-lite"/>
    </source>
</evidence>
<keyword evidence="5" id="KW-0690">Ribosome biogenesis</keyword>
<evidence type="ECO:0000313" key="10">
    <source>
        <dbReference type="EMBL" id="PIS54572.1"/>
    </source>
</evidence>
<dbReference type="AlphaFoldDB" id="A0A2H0ZW63"/>
<sequence>MLISICSDGMSRRRAQLSKELQNKRAYNDKSEEKSTLEDTNESLESSYERRKRHSEEVDEGLPIKVGNLLQRVPRKKLKEDQTKTPKSKLEALIYEKQVEADVAPHERLMNLKEEIARHATQLQDDPEENRISLTVLCRYADSEEFASSMLAIGALVPVFKSLAPSYKIRELSEVEKKEKVSKEVARLRNFEEIFTKSYQSFLGRLEILCRRYISMTESKHQVLWGSTAIDASCELCESSLKYFNFNSELFSIPIRVIGQKSKDPSFGALHTKCIRTIENLLKDDSDHGSISLEITKLISSKVKKSNFRVDESMLNILLSLSVLQDVNTFPASLGTGRSLKTKRVHLSKKERKALRDTKAIEEEMRRAEQATTAKEREQNQSLIIQNILKLYLGILRNSTENGNKARHLVGSVLEGLSKFGPMANVELVGDFLVVLKEIMGTVFSEHSLVTSEWEIEKTGAKGLYQSDEIRILLLCIATAFALISNHTESGKLPFSVDLSYFVDYLYKILADVSLDPLLELSSKSLRLADPLEEASGVKKVAVNVSTRSELLLRCLDFVFFRSKNGSVTRSMLFMKRIYLLCLQTAEKTTNANLLFVKKLLHRYGDTLKSLWSTNDRISSESYYLGYEHEFMEVCMERTSAYGATLWENVLLDSHYSVTTRELTKSLMKKQ</sequence>
<dbReference type="OMA" id="FGNMANF"/>
<evidence type="ECO:0000259" key="9">
    <source>
        <dbReference type="Pfam" id="PF07540"/>
    </source>
</evidence>
<dbReference type="VEuPathDB" id="FungiDB:CJJ07_004847"/>
<dbReference type="VEuPathDB" id="FungiDB:CJI97_001892"/>
<dbReference type="InterPro" id="IPR016903">
    <property type="entry name" value="Nucleolar_cplx-assoc_3"/>
</dbReference>
<organism evidence="10">
    <name type="scientific">Candidozyma auris</name>
    <name type="common">Yeast</name>
    <name type="synonym">Candida auris</name>
    <dbReference type="NCBI Taxonomy" id="498019"/>
    <lineage>
        <taxon>Eukaryota</taxon>
        <taxon>Fungi</taxon>
        <taxon>Dikarya</taxon>
        <taxon>Ascomycota</taxon>
        <taxon>Saccharomycotina</taxon>
        <taxon>Pichiomycetes</taxon>
        <taxon>Metschnikowiaceae</taxon>
        <taxon>Candidozyma</taxon>
    </lineage>
</organism>
<protein>
    <recommendedName>
        <fullName evidence="5">Nucleolar complex-associated protein 3</fullName>
    </recommendedName>
</protein>
<dbReference type="Pfam" id="PF07540">
    <property type="entry name" value="NOC3p"/>
    <property type="match status" value="1"/>
</dbReference>
<evidence type="ECO:0000256" key="2">
    <source>
        <dbReference type="ARBA" id="ARBA00007797"/>
    </source>
</evidence>
<comment type="subcellular location">
    <subcellularLocation>
        <location evidence="1 5">Nucleus</location>
        <location evidence="1 5">Nucleolus</location>
    </subcellularLocation>
</comment>
<evidence type="ECO:0000256" key="6">
    <source>
        <dbReference type="SAM" id="Coils"/>
    </source>
</evidence>
<feature type="domain" description="Nucleolar complex-associated protein 3 N-terminal" evidence="9">
    <location>
        <begin position="112"/>
        <end position="202"/>
    </location>
</feature>
<name>A0A2H0ZW63_CANAR</name>
<dbReference type="STRING" id="498019.A0A2H0ZW63"/>
<dbReference type="VEuPathDB" id="FungiDB:QG37_05920"/>
<feature type="region of interest" description="Disordered" evidence="7">
    <location>
        <begin position="18"/>
        <end position="60"/>
    </location>
</feature>
<dbReference type="EMBL" id="PEKT02000006">
    <property type="protein sequence ID" value="PIS54572.1"/>
    <property type="molecule type" value="Genomic_DNA"/>
</dbReference>
<feature type="compositionally biased region" description="Basic and acidic residues" evidence="7">
    <location>
        <begin position="21"/>
        <end position="37"/>
    </location>
</feature>
<dbReference type="InterPro" id="IPR005612">
    <property type="entry name" value="CCAAT-binding_factor"/>
</dbReference>
<reference evidence="10" key="1">
    <citation type="journal article" date="2017" name="Clin. Infect. Dis.">
        <title>Simultaneous emergence of multidrug-resistant Candida auris on 3 continents confirmed by whole-genome sequencing and epidemiological analyses.</title>
        <authorList>
            <person name="Lockhart S.R."/>
            <person name="Etienne K.A."/>
            <person name="Vallabhaneni S."/>
            <person name="Farooqi J."/>
            <person name="Chowdhary A."/>
            <person name="Govender N.P."/>
            <person name="Colombo A.L."/>
            <person name="Calvo B."/>
            <person name="Cuomo C.A."/>
            <person name="Desjardins C.A."/>
            <person name="Berkow E.L."/>
            <person name="Castanheira M."/>
            <person name="Magobo R.E."/>
            <person name="Jabeen K."/>
            <person name="Asghar R.J."/>
            <person name="Meis J.F."/>
            <person name="Jackson B."/>
            <person name="Chiller T."/>
            <person name="Litvintseva A.P."/>
        </authorList>
    </citation>
    <scope>NUCLEOTIDE SEQUENCE [LARGE SCALE GENOMIC DNA]</scope>
    <source>
        <strain evidence="10">B8441</strain>
    </source>
</reference>
<gene>
    <name evidence="10" type="ORF">B9J08_002348</name>
    <name evidence="11" type="ORF">CA7LBN_004792</name>
</gene>
<dbReference type="PANTHER" id="PTHR14428:SF5">
    <property type="entry name" value="NUCLEOLAR COMPLEX PROTEIN 3 HOMOLOG"/>
    <property type="match status" value="1"/>
</dbReference>
<dbReference type="GO" id="GO:0005730">
    <property type="term" value="C:nucleolus"/>
    <property type="evidence" value="ECO:0007669"/>
    <property type="project" value="UniProtKB-SubCell"/>
</dbReference>
<keyword evidence="4" id="KW-0539">Nucleus</keyword>